<sequence>MTSLAQKLSGIVGDAFESAGLDRSFGRVTVSDRADLAQFQCNGAMPASKSAKKNPREVASAIVEILQKNPIFSKVDIAGPGFINLNVTDDFLSSYLKEAAADDRAGIADSGKGQTTVLDYGGPNIAKAMHVGHLRSAIIGESVRRTLKFIGYKTLGDIHVGDWGTNLGMLIDNYMTTGESSLITDADITDPATIQKLVDDMAERYPRAATEAKENPEAMDRARATALKLQNKEQPYYGIWEKIRKVSFMDMEKNYSALDVHFDLWKGEADVHDYIAPMVDDLRSKGYAVESDGAWVFPVARNDDKKEVPPLILYKRDGAVMYGTTDLATILERMKLYNPAKIVYIVDQRQGLHFEQLFRAAHTGGVAPEATELTFAGFGTMNGTDGKPFKTRAGGVMRLDDLIQMAIEKAKTRMAEAHVGEDVSPEEQADIAKKVAIAAIKFADLQNARQADYIFDLDRLTSFEGKTGPYLLYQAVRIKSLLRKAEWDLARTAPLLLQDVDRPLALMLTELPDSVEAAAKNYAPHYLCDYAYRLSQAFSSFYGNCHILSEEDKALRESRLTLCAQTYRTLELVLNLLGIAIPERM</sequence>
<evidence type="ECO:0000256" key="10">
    <source>
        <dbReference type="RuleBase" id="RU363038"/>
    </source>
</evidence>
<dbReference type="NCBIfam" id="TIGR00456">
    <property type="entry name" value="argS"/>
    <property type="match status" value="1"/>
</dbReference>
<dbReference type="Pfam" id="PF05746">
    <property type="entry name" value="DALR_1"/>
    <property type="match status" value="1"/>
</dbReference>
<dbReference type="Gene3D" id="3.30.1360.70">
    <property type="entry name" value="Arginyl tRNA synthetase N-terminal domain"/>
    <property type="match status" value="1"/>
</dbReference>
<dbReference type="InterPro" id="IPR001412">
    <property type="entry name" value="aa-tRNA-synth_I_CS"/>
</dbReference>
<evidence type="ECO:0000259" key="11">
    <source>
        <dbReference type="SMART" id="SM00836"/>
    </source>
</evidence>
<dbReference type="InterPro" id="IPR005148">
    <property type="entry name" value="Arg-tRNA-synth_N"/>
</dbReference>
<protein>
    <recommendedName>
        <fullName evidence="9">Arginine--tRNA ligase</fullName>
        <ecNumber evidence="9">6.1.1.19</ecNumber>
    </recommendedName>
    <alternativeName>
        <fullName evidence="9">Arginyl-tRNA synthetase</fullName>
        <shortName evidence="9">ArgRS</shortName>
    </alternativeName>
</protein>
<evidence type="ECO:0000256" key="6">
    <source>
        <dbReference type="ARBA" id="ARBA00022917"/>
    </source>
</evidence>
<dbReference type="PROSITE" id="PS00178">
    <property type="entry name" value="AA_TRNA_LIGASE_I"/>
    <property type="match status" value="1"/>
</dbReference>
<feature type="domain" description="Arginyl tRNA synthetase N-terminal" evidence="12">
    <location>
        <begin position="2"/>
        <end position="87"/>
    </location>
</feature>
<dbReference type="GO" id="GO:0004814">
    <property type="term" value="F:arginine-tRNA ligase activity"/>
    <property type="evidence" value="ECO:0007669"/>
    <property type="project" value="UniProtKB-UniRule"/>
</dbReference>
<dbReference type="Proteomes" id="UP000249417">
    <property type="component" value="Unassembled WGS sequence"/>
</dbReference>
<dbReference type="InterPro" id="IPR001278">
    <property type="entry name" value="Arg-tRNA-ligase"/>
</dbReference>
<evidence type="ECO:0000259" key="12">
    <source>
        <dbReference type="SMART" id="SM01016"/>
    </source>
</evidence>
<evidence type="ECO:0000256" key="1">
    <source>
        <dbReference type="ARBA" id="ARBA00005594"/>
    </source>
</evidence>
<dbReference type="EMBL" id="QFQB01000024">
    <property type="protein sequence ID" value="PZQ46634.1"/>
    <property type="molecule type" value="Genomic_DNA"/>
</dbReference>
<dbReference type="GO" id="GO:0005737">
    <property type="term" value="C:cytoplasm"/>
    <property type="evidence" value="ECO:0007669"/>
    <property type="project" value="UniProtKB-SubCell"/>
</dbReference>
<dbReference type="Gene3D" id="1.10.730.10">
    <property type="entry name" value="Isoleucyl-tRNA Synthetase, Domain 1"/>
    <property type="match status" value="1"/>
</dbReference>
<dbReference type="InterPro" id="IPR014729">
    <property type="entry name" value="Rossmann-like_a/b/a_fold"/>
</dbReference>
<comment type="similarity">
    <text evidence="1 9 10">Belongs to the class-I aminoacyl-tRNA synthetase family.</text>
</comment>
<dbReference type="GO" id="GO:0005524">
    <property type="term" value="F:ATP binding"/>
    <property type="evidence" value="ECO:0007669"/>
    <property type="project" value="UniProtKB-UniRule"/>
</dbReference>
<dbReference type="InterPro" id="IPR008909">
    <property type="entry name" value="DALR_anticod-bd"/>
</dbReference>
<dbReference type="PANTHER" id="PTHR11956">
    <property type="entry name" value="ARGINYL-TRNA SYNTHETASE"/>
    <property type="match status" value="1"/>
</dbReference>
<dbReference type="PRINTS" id="PR01038">
    <property type="entry name" value="TRNASYNTHARG"/>
</dbReference>
<evidence type="ECO:0000256" key="7">
    <source>
        <dbReference type="ARBA" id="ARBA00023146"/>
    </source>
</evidence>
<keyword evidence="4 9" id="KW-0547">Nucleotide-binding</keyword>
<reference evidence="13 14" key="1">
    <citation type="submission" date="2017-08" db="EMBL/GenBank/DDBJ databases">
        <title>Infants hospitalized years apart are colonized by the same room-sourced microbial strains.</title>
        <authorList>
            <person name="Brooks B."/>
            <person name="Olm M.R."/>
            <person name="Firek B.A."/>
            <person name="Baker R."/>
            <person name="Thomas B.C."/>
            <person name="Morowitz M.J."/>
            <person name="Banfield J.F."/>
        </authorList>
    </citation>
    <scope>NUCLEOTIDE SEQUENCE [LARGE SCALE GENOMIC DNA]</scope>
    <source>
        <strain evidence="13">S2_005_002_R2_29</strain>
    </source>
</reference>
<dbReference type="SUPFAM" id="SSF47323">
    <property type="entry name" value="Anticodon-binding domain of a subclass of class I aminoacyl-tRNA synthetases"/>
    <property type="match status" value="1"/>
</dbReference>
<dbReference type="SUPFAM" id="SSF52374">
    <property type="entry name" value="Nucleotidylyl transferase"/>
    <property type="match status" value="1"/>
</dbReference>
<dbReference type="Gene3D" id="3.40.50.620">
    <property type="entry name" value="HUPs"/>
    <property type="match status" value="1"/>
</dbReference>
<comment type="caution">
    <text evidence="13">The sequence shown here is derived from an EMBL/GenBank/DDBJ whole genome shotgun (WGS) entry which is preliminary data.</text>
</comment>
<dbReference type="InterPro" id="IPR009080">
    <property type="entry name" value="tRNAsynth_Ia_anticodon-bd"/>
</dbReference>
<dbReference type="Pfam" id="PF03485">
    <property type="entry name" value="Arg_tRNA_synt_N"/>
    <property type="match status" value="1"/>
</dbReference>
<dbReference type="PANTHER" id="PTHR11956:SF5">
    <property type="entry name" value="ARGININE--TRNA LIGASE, CYTOPLASMIC"/>
    <property type="match status" value="1"/>
</dbReference>
<keyword evidence="3 9" id="KW-0436">Ligase</keyword>
<dbReference type="SMART" id="SM01016">
    <property type="entry name" value="Arg_tRNA_synt_N"/>
    <property type="match status" value="1"/>
</dbReference>
<evidence type="ECO:0000256" key="3">
    <source>
        <dbReference type="ARBA" id="ARBA00022598"/>
    </source>
</evidence>
<evidence type="ECO:0000313" key="14">
    <source>
        <dbReference type="Proteomes" id="UP000249417"/>
    </source>
</evidence>
<dbReference type="AlphaFoldDB" id="A0A2W5N0N3"/>
<dbReference type="HAMAP" id="MF_00123">
    <property type="entry name" value="Arg_tRNA_synth"/>
    <property type="match status" value="1"/>
</dbReference>
<gene>
    <name evidence="9" type="primary">argS</name>
    <name evidence="13" type="ORF">DI551_04815</name>
</gene>
<dbReference type="EC" id="6.1.1.19" evidence="9"/>
<dbReference type="SMART" id="SM00836">
    <property type="entry name" value="DALR_1"/>
    <property type="match status" value="1"/>
</dbReference>
<dbReference type="GO" id="GO:0006420">
    <property type="term" value="P:arginyl-tRNA aminoacylation"/>
    <property type="evidence" value="ECO:0007669"/>
    <property type="project" value="UniProtKB-UniRule"/>
</dbReference>
<evidence type="ECO:0000313" key="13">
    <source>
        <dbReference type="EMBL" id="PZQ46634.1"/>
    </source>
</evidence>
<comment type="subcellular location">
    <subcellularLocation>
        <location evidence="9">Cytoplasm</location>
    </subcellularLocation>
</comment>
<evidence type="ECO:0000256" key="5">
    <source>
        <dbReference type="ARBA" id="ARBA00022840"/>
    </source>
</evidence>
<keyword evidence="7 9" id="KW-0030">Aminoacyl-tRNA synthetase</keyword>
<dbReference type="Pfam" id="PF00750">
    <property type="entry name" value="tRNA-synt_1d"/>
    <property type="match status" value="1"/>
</dbReference>
<feature type="short sequence motif" description="'HIGH' region" evidence="9">
    <location>
        <begin position="123"/>
        <end position="133"/>
    </location>
</feature>
<keyword evidence="2 9" id="KW-0963">Cytoplasm</keyword>
<dbReference type="InterPro" id="IPR035684">
    <property type="entry name" value="ArgRS_core"/>
</dbReference>
<name>A0A2W5N0N3_9BACT</name>
<feature type="domain" description="DALR anticodon binding" evidence="11">
    <location>
        <begin position="471"/>
        <end position="585"/>
    </location>
</feature>
<dbReference type="SUPFAM" id="SSF55190">
    <property type="entry name" value="Arginyl-tRNA synthetase (ArgRS), N-terminal 'additional' domain"/>
    <property type="match status" value="1"/>
</dbReference>
<dbReference type="InterPro" id="IPR036695">
    <property type="entry name" value="Arg-tRNA-synth_N_sf"/>
</dbReference>
<keyword evidence="5 9" id="KW-0067">ATP-binding</keyword>
<keyword evidence="6 9" id="KW-0648">Protein biosynthesis</keyword>
<evidence type="ECO:0000256" key="4">
    <source>
        <dbReference type="ARBA" id="ARBA00022741"/>
    </source>
</evidence>
<comment type="subunit">
    <text evidence="9">Monomer.</text>
</comment>
<evidence type="ECO:0000256" key="2">
    <source>
        <dbReference type="ARBA" id="ARBA00022490"/>
    </source>
</evidence>
<proteinExistence type="inferred from homology"/>
<accession>A0A2W5N0N3</accession>
<organism evidence="13 14">
    <name type="scientific">Micavibrio aeruginosavorus</name>
    <dbReference type="NCBI Taxonomy" id="349221"/>
    <lineage>
        <taxon>Bacteria</taxon>
        <taxon>Pseudomonadati</taxon>
        <taxon>Bdellovibrionota</taxon>
        <taxon>Bdellovibrionia</taxon>
        <taxon>Bdellovibrionales</taxon>
        <taxon>Pseudobdellovibrionaceae</taxon>
        <taxon>Micavibrio</taxon>
    </lineage>
</organism>
<evidence type="ECO:0000256" key="8">
    <source>
        <dbReference type="ARBA" id="ARBA00049339"/>
    </source>
</evidence>
<evidence type="ECO:0000256" key="9">
    <source>
        <dbReference type="HAMAP-Rule" id="MF_00123"/>
    </source>
</evidence>
<comment type="catalytic activity">
    <reaction evidence="8 9">
        <text>tRNA(Arg) + L-arginine + ATP = L-arginyl-tRNA(Arg) + AMP + diphosphate</text>
        <dbReference type="Rhea" id="RHEA:20301"/>
        <dbReference type="Rhea" id="RHEA-COMP:9658"/>
        <dbReference type="Rhea" id="RHEA-COMP:9673"/>
        <dbReference type="ChEBI" id="CHEBI:30616"/>
        <dbReference type="ChEBI" id="CHEBI:32682"/>
        <dbReference type="ChEBI" id="CHEBI:33019"/>
        <dbReference type="ChEBI" id="CHEBI:78442"/>
        <dbReference type="ChEBI" id="CHEBI:78513"/>
        <dbReference type="ChEBI" id="CHEBI:456215"/>
        <dbReference type="EC" id="6.1.1.19"/>
    </reaction>
</comment>